<feature type="binding site" evidence="6">
    <location>
        <begin position="224"/>
        <end position="225"/>
    </location>
    <ligand>
        <name>S-adenosyl-L-methionine</name>
        <dbReference type="ChEBI" id="CHEBI:59789"/>
    </ligand>
</feature>
<dbReference type="AlphaFoldDB" id="A0A285CU36"/>
<organism evidence="8 9">
    <name type="scientific">Cereibacter ovatus</name>
    <dbReference type="NCBI Taxonomy" id="439529"/>
    <lineage>
        <taxon>Bacteria</taxon>
        <taxon>Pseudomonadati</taxon>
        <taxon>Pseudomonadota</taxon>
        <taxon>Alphaproteobacteria</taxon>
        <taxon>Rhodobacterales</taxon>
        <taxon>Paracoccaceae</taxon>
        <taxon>Cereibacter</taxon>
    </lineage>
</organism>
<dbReference type="GO" id="GO:0008983">
    <property type="term" value="F:protein-glutamate O-methyltransferase activity"/>
    <property type="evidence" value="ECO:0007669"/>
    <property type="project" value="UniProtKB-EC"/>
</dbReference>
<sequence>MNQPLRQQHDQRFSDLIRTRTGIQLPVHRRQMIESRLRPRIAALGAKGFDGYLAQLFDHGRLEEELPLVIDLLTTNKTDFFRESSHFDFLSREILPEAIRRASPHAPRLKIWSAASSEGAEAYTTAIVLAEAQRAGKRFSYAILGTDISQRMLERAQRAIYSQEQLSPVPAEFRARYTMQGRAPAHAGTARIVPELRDRVQFMHLNLMDSSYPVDRDVDVIFLRNVLIYFGPEDQAAVVSRMVSHLRPGGHLIVGHSESMVVSHPHMTQHSPSIFRKT</sequence>
<dbReference type="Pfam" id="PF01739">
    <property type="entry name" value="CheR"/>
    <property type="match status" value="1"/>
</dbReference>
<evidence type="ECO:0000313" key="9">
    <source>
        <dbReference type="Proteomes" id="UP000219467"/>
    </source>
</evidence>
<gene>
    <name evidence="8" type="ORF">SAMN05878503_10758</name>
</gene>
<proteinExistence type="predicted"/>
<dbReference type="PIRSF" id="PIRSF000410">
    <property type="entry name" value="CheR"/>
    <property type="match status" value="1"/>
</dbReference>
<evidence type="ECO:0000256" key="6">
    <source>
        <dbReference type="PIRSR" id="PIRSR000410-1"/>
    </source>
</evidence>
<comment type="function">
    <text evidence="5">Methylation of the membrane-bound methyl-accepting chemotaxis proteins (MCP) to form gamma-glutamyl methyl ester residues in MCP.</text>
</comment>
<feature type="binding site" evidence="6">
    <location>
        <position position="147"/>
    </location>
    <ligand>
        <name>S-adenosyl-L-methionine</name>
        <dbReference type="ChEBI" id="CHEBI:59789"/>
    </ligand>
</feature>
<dbReference type="RefSeq" id="WP_097030486.1">
    <property type="nucleotide sequence ID" value="NZ_OAOQ01000007.1"/>
</dbReference>
<dbReference type="EMBL" id="OAOQ01000007">
    <property type="protein sequence ID" value="SNX70915.1"/>
    <property type="molecule type" value="Genomic_DNA"/>
</dbReference>
<feature type="domain" description="CheR-type methyltransferase" evidence="7">
    <location>
        <begin position="1"/>
        <end position="278"/>
    </location>
</feature>
<feature type="binding site" evidence="6">
    <location>
        <position position="121"/>
    </location>
    <ligand>
        <name>S-adenosyl-L-methionine</name>
        <dbReference type="ChEBI" id="CHEBI:59789"/>
    </ligand>
</feature>
<feature type="binding site" evidence="6">
    <location>
        <begin position="206"/>
        <end position="207"/>
    </location>
    <ligand>
        <name>S-adenosyl-L-methionine</name>
        <dbReference type="ChEBI" id="CHEBI:59789"/>
    </ligand>
</feature>
<feature type="binding site" evidence="6">
    <location>
        <position position="76"/>
    </location>
    <ligand>
        <name>S-adenosyl-L-methionine</name>
        <dbReference type="ChEBI" id="CHEBI:59789"/>
    </ligand>
</feature>
<dbReference type="InterPro" id="IPR036804">
    <property type="entry name" value="CheR_N_sf"/>
</dbReference>
<dbReference type="OrthoDB" id="9816309at2"/>
<dbReference type="SUPFAM" id="SSF47757">
    <property type="entry name" value="Chemotaxis receptor methyltransferase CheR, N-terminal domain"/>
    <property type="match status" value="1"/>
</dbReference>
<dbReference type="SUPFAM" id="SSF53335">
    <property type="entry name" value="S-adenosyl-L-methionine-dependent methyltransferases"/>
    <property type="match status" value="1"/>
</dbReference>
<feature type="binding site" evidence="6">
    <location>
        <position position="78"/>
    </location>
    <ligand>
        <name>S-adenosyl-L-methionine</name>
        <dbReference type="ChEBI" id="CHEBI:59789"/>
    </ligand>
</feature>
<evidence type="ECO:0000259" key="7">
    <source>
        <dbReference type="PROSITE" id="PS50123"/>
    </source>
</evidence>
<keyword evidence="2 5" id="KW-0489">Methyltransferase</keyword>
<reference evidence="9" key="1">
    <citation type="submission" date="2017-08" db="EMBL/GenBank/DDBJ databases">
        <authorList>
            <person name="Varghese N."/>
            <person name="Submissions S."/>
        </authorList>
    </citation>
    <scope>NUCLEOTIDE SEQUENCE [LARGE SCALE GENOMIC DNA]</scope>
    <source>
        <strain evidence="9">JA234</strain>
    </source>
</reference>
<dbReference type="Pfam" id="PF03705">
    <property type="entry name" value="CheR_N"/>
    <property type="match status" value="1"/>
</dbReference>
<dbReference type="PROSITE" id="PS50123">
    <property type="entry name" value="CHER"/>
    <property type="match status" value="1"/>
</dbReference>
<accession>A0A285CU36</accession>
<dbReference type="PANTHER" id="PTHR24422:SF26">
    <property type="entry name" value="CHEMOTAXIS PROTEIN METHYLTRANSFERASE"/>
    <property type="match status" value="1"/>
</dbReference>
<keyword evidence="3 5" id="KW-0808">Transferase</keyword>
<dbReference type="GO" id="GO:0032259">
    <property type="term" value="P:methylation"/>
    <property type="evidence" value="ECO:0007669"/>
    <property type="project" value="UniProtKB-KW"/>
</dbReference>
<protein>
    <recommendedName>
        <fullName evidence="5">Chemotaxis protein methyltransferase</fullName>
        <ecNumber evidence="5">2.1.1.80</ecNumber>
    </recommendedName>
</protein>
<dbReference type="InterPro" id="IPR022642">
    <property type="entry name" value="CheR_C"/>
</dbReference>
<evidence type="ECO:0000256" key="5">
    <source>
        <dbReference type="PIRNR" id="PIRNR000410"/>
    </source>
</evidence>
<keyword evidence="9" id="KW-1185">Reference proteome</keyword>
<dbReference type="CDD" id="cd02440">
    <property type="entry name" value="AdoMet_MTases"/>
    <property type="match status" value="1"/>
</dbReference>
<dbReference type="InterPro" id="IPR000780">
    <property type="entry name" value="CheR_MeTrfase"/>
</dbReference>
<evidence type="ECO:0000256" key="4">
    <source>
        <dbReference type="ARBA" id="ARBA00022691"/>
    </source>
</evidence>
<evidence type="ECO:0000256" key="1">
    <source>
        <dbReference type="ARBA" id="ARBA00001541"/>
    </source>
</evidence>
<dbReference type="PANTHER" id="PTHR24422">
    <property type="entry name" value="CHEMOTAXIS PROTEIN METHYLTRANSFERASE"/>
    <property type="match status" value="1"/>
</dbReference>
<dbReference type="InterPro" id="IPR022641">
    <property type="entry name" value="CheR_N"/>
</dbReference>
<dbReference type="EC" id="2.1.1.80" evidence="5"/>
<name>A0A285CU36_9RHOB</name>
<dbReference type="InterPro" id="IPR050903">
    <property type="entry name" value="Bact_Chemotaxis_MeTrfase"/>
</dbReference>
<dbReference type="InterPro" id="IPR029063">
    <property type="entry name" value="SAM-dependent_MTases_sf"/>
</dbReference>
<dbReference type="InterPro" id="IPR026024">
    <property type="entry name" value="Chemotaxis_MeTrfase_CheR"/>
</dbReference>
<dbReference type="Gene3D" id="1.10.155.10">
    <property type="entry name" value="Chemotaxis receptor methyltransferase CheR, N-terminal domain"/>
    <property type="match status" value="1"/>
</dbReference>
<keyword evidence="4 5" id="KW-0949">S-adenosyl-L-methionine</keyword>
<dbReference type="SMART" id="SM00138">
    <property type="entry name" value="MeTrc"/>
    <property type="match status" value="1"/>
</dbReference>
<feature type="binding site" evidence="6">
    <location>
        <position position="82"/>
    </location>
    <ligand>
        <name>S-adenosyl-L-methionine</name>
        <dbReference type="ChEBI" id="CHEBI:59789"/>
    </ligand>
</feature>
<evidence type="ECO:0000256" key="2">
    <source>
        <dbReference type="ARBA" id="ARBA00022603"/>
    </source>
</evidence>
<dbReference type="PRINTS" id="PR00996">
    <property type="entry name" value="CHERMTFRASE"/>
</dbReference>
<comment type="catalytic activity">
    <reaction evidence="1 5">
        <text>L-glutamyl-[protein] + S-adenosyl-L-methionine = [protein]-L-glutamate 5-O-methyl ester + S-adenosyl-L-homocysteine</text>
        <dbReference type="Rhea" id="RHEA:24452"/>
        <dbReference type="Rhea" id="RHEA-COMP:10208"/>
        <dbReference type="Rhea" id="RHEA-COMP:10311"/>
        <dbReference type="ChEBI" id="CHEBI:29973"/>
        <dbReference type="ChEBI" id="CHEBI:57856"/>
        <dbReference type="ChEBI" id="CHEBI:59789"/>
        <dbReference type="ChEBI" id="CHEBI:82795"/>
        <dbReference type="EC" id="2.1.1.80"/>
    </reaction>
</comment>
<dbReference type="Gene3D" id="3.40.50.150">
    <property type="entry name" value="Vaccinia Virus protein VP39"/>
    <property type="match status" value="1"/>
</dbReference>
<evidence type="ECO:0000313" key="8">
    <source>
        <dbReference type="EMBL" id="SNX70915.1"/>
    </source>
</evidence>
<dbReference type="Proteomes" id="UP000219467">
    <property type="component" value="Unassembled WGS sequence"/>
</dbReference>
<evidence type="ECO:0000256" key="3">
    <source>
        <dbReference type="ARBA" id="ARBA00022679"/>
    </source>
</evidence>